<dbReference type="PANTHER" id="PTHR13844">
    <property type="entry name" value="SWI/SNF-RELATED MATRIX-ASSOCIATED ACTIN-DEPENDENT REGULATOR OF CHROMATIN SUBFAMILY D"/>
    <property type="match status" value="1"/>
</dbReference>
<dbReference type="InParanoid" id="W2S642"/>
<accession>W2S642</accession>
<name>W2S642_CYPE1</name>
<dbReference type="AlphaFoldDB" id="W2S642"/>
<dbReference type="CDD" id="cd10568">
    <property type="entry name" value="SWIB_like"/>
    <property type="match status" value="1"/>
</dbReference>
<protein>
    <recommendedName>
        <fullName evidence="2">SWIB domain-containing protein</fullName>
    </recommendedName>
</protein>
<dbReference type="HOGENOM" id="CLU_023529_2_0_1"/>
<dbReference type="Gene3D" id="1.10.245.10">
    <property type="entry name" value="SWIB/MDM2 domain"/>
    <property type="match status" value="1"/>
</dbReference>
<evidence type="ECO:0000256" key="1">
    <source>
        <dbReference type="SAM" id="MobiDB-lite"/>
    </source>
</evidence>
<dbReference type="SUPFAM" id="SSF47592">
    <property type="entry name" value="SWIB/MDM2 domain"/>
    <property type="match status" value="1"/>
</dbReference>
<reference evidence="3 4" key="1">
    <citation type="submission" date="2013-03" db="EMBL/GenBank/DDBJ databases">
        <title>The Genome Sequence of Phialophora europaea CBS 101466.</title>
        <authorList>
            <consortium name="The Broad Institute Genomics Platform"/>
            <person name="Cuomo C."/>
            <person name="de Hoog S."/>
            <person name="Gorbushina A."/>
            <person name="Walker B."/>
            <person name="Young S.K."/>
            <person name="Zeng Q."/>
            <person name="Gargeya S."/>
            <person name="Fitzgerald M."/>
            <person name="Haas B."/>
            <person name="Abouelleil A."/>
            <person name="Allen A.W."/>
            <person name="Alvarado L."/>
            <person name="Arachchi H.M."/>
            <person name="Berlin A.M."/>
            <person name="Chapman S.B."/>
            <person name="Gainer-Dewar J."/>
            <person name="Goldberg J."/>
            <person name="Griggs A."/>
            <person name="Gujja S."/>
            <person name="Hansen M."/>
            <person name="Howarth C."/>
            <person name="Imamovic A."/>
            <person name="Ireland A."/>
            <person name="Larimer J."/>
            <person name="McCowan C."/>
            <person name="Murphy C."/>
            <person name="Pearson M."/>
            <person name="Poon T.W."/>
            <person name="Priest M."/>
            <person name="Roberts A."/>
            <person name="Saif S."/>
            <person name="Shea T."/>
            <person name="Sisk P."/>
            <person name="Sykes S."/>
            <person name="Wortman J."/>
            <person name="Nusbaum C."/>
            <person name="Birren B."/>
        </authorList>
    </citation>
    <scope>NUCLEOTIDE SEQUENCE [LARGE SCALE GENOMIC DNA]</scope>
    <source>
        <strain evidence="3 4">CBS 101466</strain>
    </source>
</reference>
<dbReference type="InterPro" id="IPR019835">
    <property type="entry name" value="SWIB_domain"/>
</dbReference>
<sequence length="483" mass="55990">MSTQQLSTQRQAYLYLAYPKLWREQYQHIFLGPPHNANLAAQQHQQQLYQQQMAQRNAALEHQMAQRRAKKPTDRNMPDGIEDLIVGDAVQQYKELREVEKKLDYTIMRKRLDIQDTMNRNVRRQKTMRIWITNTCENQPWQRPALDENSFDFESGAESTYRVKIEGKIIDEDETTDEADEMDVDGESDAAPTKEAKSPPPKKFSSYFKAISVENDKNRQNPNLNIDPTTQVEWKKTPQSQEFDCFEFQRKGDENQNVTISLVRDEPVERYRLSQALANTLDMEEADRAEVVMGIWEYVKAMGLQEDDERRHIFNADAFLFPQVAERIMPHLHPLPPLKLQYTIRVDQEFQSVEPQPTIYDIKITTDDPLRSRIMAITSSSQTAQNLRQINTIDEQLAVVIQAIQHHKAKHTFYKNFNRDPVGFLKKWHSSQQRDLSVILGEMERGDVAGLEFAKGGSDGVWGSDIVGEAVRYKLARGEAMRG</sequence>
<evidence type="ECO:0000259" key="2">
    <source>
        <dbReference type="SMART" id="SM00151"/>
    </source>
</evidence>
<dbReference type="FunCoup" id="W2S642">
    <property type="interactions" value="824"/>
</dbReference>
<dbReference type="RefSeq" id="XP_008713614.1">
    <property type="nucleotide sequence ID" value="XM_008715392.1"/>
</dbReference>
<evidence type="ECO:0000313" key="4">
    <source>
        <dbReference type="Proteomes" id="UP000030752"/>
    </source>
</evidence>
<dbReference type="OrthoDB" id="10263741at2759"/>
<dbReference type="InterPro" id="IPR003121">
    <property type="entry name" value="SWIB_MDM2_domain"/>
</dbReference>
<dbReference type="GeneID" id="19978061"/>
<dbReference type="STRING" id="1220924.W2S642"/>
<organism evidence="3 4">
    <name type="scientific">Cyphellophora europaea (strain CBS 101466)</name>
    <name type="common">Phialophora europaea</name>
    <dbReference type="NCBI Taxonomy" id="1220924"/>
    <lineage>
        <taxon>Eukaryota</taxon>
        <taxon>Fungi</taxon>
        <taxon>Dikarya</taxon>
        <taxon>Ascomycota</taxon>
        <taxon>Pezizomycotina</taxon>
        <taxon>Eurotiomycetes</taxon>
        <taxon>Chaetothyriomycetidae</taxon>
        <taxon>Chaetothyriales</taxon>
        <taxon>Cyphellophoraceae</taxon>
        <taxon>Cyphellophora</taxon>
    </lineage>
</organism>
<feature type="domain" description="SWIB" evidence="2">
    <location>
        <begin position="267"/>
        <end position="337"/>
    </location>
</feature>
<evidence type="ECO:0000313" key="3">
    <source>
        <dbReference type="EMBL" id="ETN44172.1"/>
    </source>
</evidence>
<dbReference type="EMBL" id="KI635846">
    <property type="protein sequence ID" value="ETN44172.1"/>
    <property type="molecule type" value="Genomic_DNA"/>
</dbReference>
<feature type="compositionally biased region" description="Acidic residues" evidence="1">
    <location>
        <begin position="171"/>
        <end position="188"/>
    </location>
</feature>
<dbReference type="SMART" id="SM00151">
    <property type="entry name" value="SWIB"/>
    <property type="match status" value="1"/>
</dbReference>
<keyword evidence="4" id="KW-1185">Reference proteome</keyword>
<feature type="region of interest" description="Disordered" evidence="1">
    <location>
        <begin position="171"/>
        <end position="203"/>
    </location>
</feature>
<gene>
    <name evidence="3" type="ORF">HMPREF1541_10722</name>
</gene>
<dbReference type="Pfam" id="PF02201">
    <property type="entry name" value="SWIB"/>
    <property type="match status" value="1"/>
</dbReference>
<dbReference type="VEuPathDB" id="FungiDB:HMPREF1541_10722"/>
<dbReference type="InterPro" id="IPR036885">
    <property type="entry name" value="SWIB_MDM2_dom_sf"/>
</dbReference>
<dbReference type="eggNOG" id="KOG2570">
    <property type="taxonomic scope" value="Eukaryota"/>
</dbReference>
<dbReference type="Proteomes" id="UP000030752">
    <property type="component" value="Unassembled WGS sequence"/>
</dbReference>
<proteinExistence type="predicted"/>